<dbReference type="RefSeq" id="WP_161157540.1">
    <property type="nucleotide sequence ID" value="NZ_WEKT01000044.1"/>
</dbReference>
<dbReference type="PANTHER" id="PTHR23088">
    <property type="entry name" value="NITRILASE-RELATED"/>
    <property type="match status" value="1"/>
</dbReference>
<dbReference type="InterPro" id="IPR003010">
    <property type="entry name" value="C-N_Hydrolase"/>
</dbReference>
<dbReference type="PANTHER" id="PTHR23088:SF27">
    <property type="entry name" value="DEAMINATED GLUTATHIONE AMIDASE"/>
    <property type="match status" value="1"/>
</dbReference>
<dbReference type="AlphaFoldDB" id="A0A7X4LNI2"/>
<dbReference type="EMBL" id="WEKT01000044">
    <property type="protein sequence ID" value="MZI95060.1"/>
    <property type="molecule type" value="Genomic_DNA"/>
</dbReference>
<reference evidence="3 4" key="1">
    <citation type="submission" date="2019-10" db="EMBL/GenBank/DDBJ databases">
        <title>Vibrio sp. nov. isolated from a shrimp pond.</title>
        <authorList>
            <person name="Gomez-Gil B."/>
            <person name="Enciso-Ibarra J."/>
            <person name="Enciso-Ibarra K."/>
            <person name="Bolan-Mejia C."/>
        </authorList>
    </citation>
    <scope>NUCLEOTIDE SEQUENCE [LARGE SCALE GENOMIC DNA]</scope>
    <source>
        <strain evidence="3 4">CAIM 722</strain>
    </source>
</reference>
<dbReference type="InterPro" id="IPR036526">
    <property type="entry name" value="C-N_Hydrolase_sf"/>
</dbReference>
<dbReference type="Gene3D" id="3.60.110.10">
    <property type="entry name" value="Carbon-nitrogen hydrolase"/>
    <property type="match status" value="1"/>
</dbReference>
<dbReference type="InterPro" id="IPR045254">
    <property type="entry name" value="Nit1/2_C-N_Hydrolase"/>
</dbReference>
<sequence>MKVSVAAIQMNSGDQVEQNLARARMWVLEAASQGCQFVVLPEYFCFVGASDEERLSHAELAELGPIQKELQAIAKEAQVWLSAGTVPLLSSTSDKIYNANLLFNPQGEQVGRYDKVHLFGFDNGQESYKESDTLLAGKEIQTFELPFAKVRPSVCYDLRFPELYRHQSGYELITVPAAFTYTTGEAHWELLLRTRAIENQCFVIAAAQTGFHPNGNQTFGHSMIIDPWGKVLAVQEDGEGVIKADIDFAVLNQSRQQLPALKNRIFY</sequence>
<dbReference type="SUPFAM" id="SSF56317">
    <property type="entry name" value="Carbon-nitrogen hydrolase"/>
    <property type="match status" value="1"/>
</dbReference>
<dbReference type="CDD" id="cd07572">
    <property type="entry name" value="nit"/>
    <property type="match status" value="1"/>
</dbReference>
<keyword evidence="1 3" id="KW-0378">Hydrolase</keyword>
<protein>
    <submittedName>
        <fullName evidence="3">Carbon-nitrogen hydrolase family protein</fullName>
    </submittedName>
</protein>
<name>A0A7X4LNI2_9VIBR</name>
<feature type="domain" description="CN hydrolase" evidence="2">
    <location>
        <begin position="3"/>
        <end position="248"/>
    </location>
</feature>
<organism evidence="3 4">
    <name type="scientific">Vibrio eleionomae</name>
    <dbReference type="NCBI Taxonomy" id="2653505"/>
    <lineage>
        <taxon>Bacteria</taxon>
        <taxon>Pseudomonadati</taxon>
        <taxon>Pseudomonadota</taxon>
        <taxon>Gammaproteobacteria</taxon>
        <taxon>Vibrionales</taxon>
        <taxon>Vibrionaceae</taxon>
        <taxon>Vibrio</taxon>
    </lineage>
</organism>
<proteinExistence type="predicted"/>
<evidence type="ECO:0000313" key="4">
    <source>
        <dbReference type="Proteomes" id="UP000462621"/>
    </source>
</evidence>
<evidence type="ECO:0000313" key="3">
    <source>
        <dbReference type="EMBL" id="MZI95060.1"/>
    </source>
</evidence>
<accession>A0A7X4LNI2</accession>
<dbReference type="Pfam" id="PF00795">
    <property type="entry name" value="CN_hydrolase"/>
    <property type="match status" value="1"/>
</dbReference>
<dbReference type="GO" id="GO:0016811">
    <property type="term" value="F:hydrolase activity, acting on carbon-nitrogen (but not peptide) bonds, in linear amides"/>
    <property type="evidence" value="ECO:0007669"/>
    <property type="project" value="InterPro"/>
</dbReference>
<evidence type="ECO:0000256" key="1">
    <source>
        <dbReference type="ARBA" id="ARBA00022801"/>
    </source>
</evidence>
<dbReference type="PROSITE" id="PS50263">
    <property type="entry name" value="CN_HYDROLASE"/>
    <property type="match status" value="1"/>
</dbReference>
<gene>
    <name evidence="3" type="ORF">F9817_17935</name>
</gene>
<keyword evidence="4" id="KW-1185">Reference proteome</keyword>
<evidence type="ECO:0000259" key="2">
    <source>
        <dbReference type="PROSITE" id="PS50263"/>
    </source>
</evidence>
<comment type="caution">
    <text evidence="3">The sequence shown here is derived from an EMBL/GenBank/DDBJ whole genome shotgun (WGS) entry which is preliminary data.</text>
</comment>
<dbReference type="Proteomes" id="UP000462621">
    <property type="component" value="Unassembled WGS sequence"/>
</dbReference>